<sequence length="301" mass="32418">MKFNKYLIPLVMVLALALFPVATAQELDNSQLNNTGIIVNSTAEIPAPPKAKVKAYLVANLTTGEILAAKNPQKKLPPASTIKGLTAITLLDKLEPNREYRVRRADAQMYGSQVGIVQGRTYTIEQLWYALLLPSANDAAMALANANGGLPKTISQMNQTAKSLGAINTVAKTPHGLDTAGQVTTAFDLALIGRAAINNDTYRKYARATSYVFPRVGRSSVDKKIANTNRMLTSYPGVIAGKTGFTTQARNTYFGAARRDGQIILITFLGAEYGRDALATQLFDWGFAVTGLIQPIGKLPN</sequence>
<dbReference type="GO" id="GO:0008360">
    <property type="term" value="P:regulation of cell shape"/>
    <property type="evidence" value="ECO:0007669"/>
    <property type="project" value="UniProtKB-KW"/>
</dbReference>
<keyword evidence="6" id="KW-0961">Cell wall biogenesis/degradation</keyword>
<evidence type="ECO:0000256" key="6">
    <source>
        <dbReference type="ARBA" id="ARBA00023316"/>
    </source>
</evidence>
<keyword evidence="2" id="KW-0732">Signal</keyword>
<dbReference type="InterPro" id="IPR012338">
    <property type="entry name" value="Beta-lactam/transpept-like"/>
</dbReference>
<dbReference type="GO" id="GO:0006508">
    <property type="term" value="P:proteolysis"/>
    <property type="evidence" value="ECO:0007669"/>
    <property type="project" value="InterPro"/>
</dbReference>
<dbReference type="InterPro" id="IPR018044">
    <property type="entry name" value="Peptidase_S11"/>
</dbReference>
<evidence type="ECO:0000256" key="1">
    <source>
        <dbReference type="ARBA" id="ARBA00007164"/>
    </source>
</evidence>
<evidence type="ECO:0000256" key="5">
    <source>
        <dbReference type="ARBA" id="ARBA00022984"/>
    </source>
</evidence>
<protein>
    <submittedName>
        <fullName evidence="8">Unannotated protein</fullName>
    </submittedName>
</protein>
<dbReference type="PRINTS" id="PR00725">
    <property type="entry name" value="DADACBPTASE1"/>
</dbReference>
<dbReference type="GO" id="GO:0009252">
    <property type="term" value="P:peptidoglycan biosynthetic process"/>
    <property type="evidence" value="ECO:0007669"/>
    <property type="project" value="UniProtKB-KW"/>
</dbReference>
<dbReference type="InterPro" id="IPR001967">
    <property type="entry name" value="Peptidase_S11_N"/>
</dbReference>
<evidence type="ECO:0000256" key="2">
    <source>
        <dbReference type="ARBA" id="ARBA00022729"/>
    </source>
</evidence>
<dbReference type="SUPFAM" id="SSF56601">
    <property type="entry name" value="beta-lactamase/transpeptidase-like"/>
    <property type="match status" value="1"/>
</dbReference>
<dbReference type="EMBL" id="CAEZTT010000054">
    <property type="protein sequence ID" value="CAB4576238.1"/>
    <property type="molecule type" value="Genomic_DNA"/>
</dbReference>
<dbReference type="Gene3D" id="3.40.710.10">
    <property type="entry name" value="DD-peptidase/beta-lactamase superfamily"/>
    <property type="match status" value="1"/>
</dbReference>
<keyword evidence="3" id="KW-0378">Hydrolase</keyword>
<dbReference type="PANTHER" id="PTHR21581">
    <property type="entry name" value="D-ALANYL-D-ALANINE CARBOXYPEPTIDASE"/>
    <property type="match status" value="1"/>
</dbReference>
<keyword evidence="5" id="KW-0573">Peptidoglycan synthesis</keyword>
<reference evidence="8" key="1">
    <citation type="submission" date="2020-05" db="EMBL/GenBank/DDBJ databases">
        <authorList>
            <person name="Chiriac C."/>
            <person name="Salcher M."/>
            <person name="Ghai R."/>
            <person name="Kavagutti S V."/>
        </authorList>
    </citation>
    <scope>NUCLEOTIDE SEQUENCE</scope>
</reference>
<feature type="domain" description="Peptidase S11 D-alanyl-D-alanine carboxypeptidase A N-terminal" evidence="7">
    <location>
        <begin position="46"/>
        <end position="267"/>
    </location>
</feature>
<evidence type="ECO:0000256" key="3">
    <source>
        <dbReference type="ARBA" id="ARBA00022801"/>
    </source>
</evidence>
<dbReference type="PANTHER" id="PTHR21581:SF33">
    <property type="entry name" value="D-ALANYL-D-ALANINE CARBOXYPEPTIDASE DACB"/>
    <property type="match status" value="1"/>
</dbReference>
<evidence type="ECO:0000313" key="8">
    <source>
        <dbReference type="EMBL" id="CAB4576238.1"/>
    </source>
</evidence>
<organism evidence="8">
    <name type="scientific">freshwater metagenome</name>
    <dbReference type="NCBI Taxonomy" id="449393"/>
    <lineage>
        <taxon>unclassified sequences</taxon>
        <taxon>metagenomes</taxon>
        <taxon>ecological metagenomes</taxon>
    </lineage>
</organism>
<gene>
    <name evidence="8" type="ORF">UFOPK1726_00582</name>
</gene>
<name>A0A6J6ETX9_9ZZZZ</name>
<dbReference type="Pfam" id="PF00768">
    <property type="entry name" value="Peptidase_S11"/>
    <property type="match status" value="1"/>
</dbReference>
<accession>A0A6J6ETX9</accession>
<evidence type="ECO:0000256" key="4">
    <source>
        <dbReference type="ARBA" id="ARBA00022960"/>
    </source>
</evidence>
<proteinExistence type="inferred from homology"/>
<evidence type="ECO:0000259" key="7">
    <source>
        <dbReference type="Pfam" id="PF00768"/>
    </source>
</evidence>
<keyword evidence="4" id="KW-0133">Cell shape</keyword>
<dbReference type="AlphaFoldDB" id="A0A6J6ETX9"/>
<comment type="similarity">
    <text evidence="1">Belongs to the peptidase S11 family.</text>
</comment>
<dbReference type="GO" id="GO:0009002">
    <property type="term" value="F:serine-type D-Ala-D-Ala carboxypeptidase activity"/>
    <property type="evidence" value="ECO:0007669"/>
    <property type="project" value="InterPro"/>
</dbReference>
<dbReference type="GO" id="GO:0071555">
    <property type="term" value="P:cell wall organization"/>
    <property type="evidence" value="ECO:0007669"/>
    <property type="project" value="UniProtKB-KW"/>
</dbReference>